<evidence type="ECO:0000313" key="2">
    <source>
        <dbReference type="Proteomes" id="UP001151529"/>
    </source>
</evidence>
<evidence type="ECO:0000313" key="1">
    <source>
        <dbReference type="EMBL" id="KAJ6742491.1"/>
    </source>
</evidence>
<organism evidence="1 2">
    <name type="scientific">Salix viminalis</name>
    <name type="common">Common osier</name>
    <name type="synonym">Basket willow</name>
    <dbReference type="NCBI Taxonomy" id="40686"/>
    <lineage>
        <taxon>Eukaryota</taxon>
        <taxon>Viridiplantae</taxon>
        <taxon>Streptophyta</taxon>
        <taxon>Embryophyta</taxon>
        <taxon>Tracheophyta</taxon>
        <taxon>Spermatophyta</taxon>
        <taxon>Magnoliopsida</taxon>
        <taxon>eudicotyledons</taxon>
        <taxon>Gunneridae</taxon>
        <taxon>Pentapetalae</taxon>
        <taxon>rosids</taxon>
        <taxon>fabids</taxon>
        <taxon>Malpighiales</taxon>
        <taxon>Salicaceae</taxon>
        <taxon>Saliceae</taxon>
        <taxon>Salix</taxon>
    </lineage>
</organism>
<protein>
    <submittedName>
        <fullName evidence="1">CARBOXYPEPTIDASE</fullName>
    </submittedName>
</protein>
<comment type="caution">
    <text evidence="1">The sequence shown here is derived from an EMBL/GenBank/DDBJ whole genome shotgun (WGS) entry which is preliminary data.</text>
</comment>
<dbReference type="GO" id="GO:0004180">
    <property type="term" value="F:carboxypeptidase activity"/>
    <property type="evidence" value="ECO:0007669"/>
    <property type="project" value="UniProtKB-KW"/>
</dbReference>
<sequence>MGRSSLHDGQQFLVDHHQCSRHLERDNRVTEHIDEVSKLRIFAEQKPLRRVFSFLYVIVGVALGDSWISPEDFVVSKYHVYACKSEPMSWLPCKSPDFFNWIMLQFTWGPLLKDLSRMNSNGLNSANSLAVKIQKQLAEGKYEDATTTWSELEQVVLSNSNNVDIYTSCWIT</sequence>
<name>A0A9Q0V692_SALVM</name>
<dbReference type="AlphaFoldDB" id="A0A9Q0V692"/>
<keyword evidence="1" id="KW-0121">Carboxypeptidase</keyword>
<proteinExistence type="predicted"/>
<reference evidence="1" key="2">
    <citation type="journal article" date="2023" name="Int. J. Mol. Sci.">
        <title>De Novo Assembly and Annotation of 11 Diverse Shrub Willow (Salix) Genomes Reveals Novel Gene Organization in Sex-Linked Regions.</title>
        <authorList>
            <person name="Hyden B."/>
            <person name="Feng K."/>
            <person name="Yates T.B."/>
            <person name="Jawdy S."/>
            <person name="Cereghino C."/>
            <person name="Smart L.B."/>
            <person name="Muchero W."/>
        </authorList>
    </citation>
    <scope>NUCLEOTIDE SEQUENCE [LARGE SCALE GENOMIC DNA]</scope>
    <source>
        <tissue evidence="1">Shoot tip</tissue>
    </source>
</reference>
<gene>
    <name evidence="1" type="ORF">OIU85_016560</name>
</gene>
<accession>A0A9Q0V692</accession>
<keyword evidence="2" id="KW-1185">Reference proteome</keyword>
<dbReference type="EMBL" id="JAPFFL010000002">
    <property type="protein sequence ID" value="KAJ6742491.1"/>
    <property type="molecule type" value="Genomic_DNA"/>
</dbReference>
<keyword evidence="1" id="KW-0378">Hydrolase</keyword>
<keyword evidence="1" id="KW-0645">Protease</keyword>
<reference evidence="1" key="1">
    <citation type="submission" date="2022-11" db="EMBL/GenBank/DDBJ databases">
        <authorList>
            <person name="Hyden B.L."/>
            <person name="Feng K."/>
            <person name="Yates T."/>
            <person name="Jawdy S."/>
            <person name="Smart L.B."/>
            <person name="Muchero W."/>
        </authorList>
    </citation>
    <scope>NUCLEOTIDE SEQUENCE</scope>
    <source>
        <tissue evidence="1">Shoot tip</tissue>
    </source>
</reference>
<dbReference type="Proteomes" id="UP001151529">
    <property type="component" value="Chromosome 6"/>
</dbReference>